<evidence type="ECO:0000313" key="1">
    <source>
        <dbReference type="EMBL" id="MBM6758726.1"/>
    </source>
</evidence>
<gene>
    <name evidence="1" type="ORF">H6A31_08560</name>
</gene>
<evidence type="ECO:0000313" key="2">
    <source>
        <dbReference type="Proteomes" id="UP000703295"/>
    </source>
</evidence>
<accession>A0ABS2EVZ3</accession>
<keyword evidence="2" id="KW-1185">Reference proteome</keyword>
<reference evidence="1 2" key="1">
    <citation type="journal article" date="2021" name="Sci. Rep.">
        <title>The distribution of antibiotic resistance genes in chicken gut microbiota commensals.</title>
        <authorList>
            <person name="Juricova H."/>
            <person name="Matiasovicova J."/>
            <person name="Kubasova T."/>
            <person name="Cejkova D."/>
            <person name="Rychlik I."/>
        </authorList>
    </citation>
    <scope>NUCLEOTIDE SEQUENCE [LARGE SCALE GENOMIC DNA]</scope>
    <source>
        <strain evidence="1 2">An801</strain>
    </source>
</reference>
<protein>
    <submittedName>
        <fullName evidence="1">DUF4302 domain-containing protein</fullName>
    </submittedName>
</protein>
<dbReference type="Pfam" id="PF14135">
    <property type="entry name" value="DUF4302"/>
    <property type="match status" value="1"/>
</dbReference>
<dbReference type="EMBL" id="JACJJW010000020">
    <property type="protein sequence ID" value="MBM6758726.1"/>
    <property type="molecule type" value="Genomic_DNA"/>
</dbReference>
<dbReference type="Proteomes" id="UP000703295">
    <property type="component" value="Unassembled WGS sequence"/>
</dbReference>
<dbReference type="PROSITE" id="PS51257">
    <property type="entry name" value="PROKAR_LIPOPROTEIN"/>
    <property type="match status" value="1"/>
</dbReference>
<name>A0ABS2EVZ3_9BACE</name>
<comment type="caution">
    <text evidence="1">The sequence shown here is derived from an EMBL/GenBank/DDBJ whole genome shotgun (WGS) entry which is preliminary data.</text>
</comment>
<organism evidence="1 2">
    <name type="scientific">Bacteroides mediterraneensis</name>
    <dbReference type="NCBI Taxonomy" id="1841856"/>
    <lineage>
        <taxon>Bacteria</taxon>
        <taxon>Pseudomonadati</taxon>
        <taxon>Bacteroidota</taxon>
        <taxon>Bacteroidia</taxon>
        <taxon>Bacteroidales</taxon>
        <taxon>Bacteroidaceae</taxon>
        <taxon>Bacteroides</taxon>
    </lineage>
</organism>
<dbReference type="RefSeq" id="WP_204475901.1">
    <property type="nucleotide sequence ID" value="NZ_JACJJW010000020.1"/>
</dbReference>
<dbReference type="InterPro" id="IPR025396">
    <property type="entry name" value="DUF4302"/>
</dbReference>
<sequence>MKKLMFCIVMVCGLGMGCSKQEPVSVSNIEDLPAAKDFRERLCQAENGWLVRYFPQVDNYLNTNITENIKTNYNSLYPEILSRRLGVGGYNLFVKFQPDGTLKMLTDIAYRQSDADQTEMERKTYYAPEFNLEVMEANYEIKVAEGLNLILTTPTMLDQLKGFEVNVENRFSPVRVEKDKIVLRTANYLGEGSEWIELTPLDFSMEEWKERMQRRIDRKERFRKRSFVAGSQKSQRPCVLQVLLTATGEVVYQSTMDFGYTLMDDRMTYHYGHTRENGERVARYDRLQYELFYKNEQPEKTVEGYDGSTYYTALGSGYMATEEGVFFLPGLKFNEEVVFQEFVEKGNREWEGVAGPYTARIKLN</sequence>
<proteinExistence type="predicted"/>